<dbReference type="Proteomes" id="UP000319148">
    <property type="component" value="Unassembled WGS sequence"/>
</dbReference>
<dbReference type="AlphaFoldDB" id="A0A501PIP1"/>
<accession>A0A501PIP1</accession>
<evidence type="ECO:0000313" key="2">
    <source>
        <dbReference type="EMBL" id="TPD59871.1"/>
    </source>
</evidence>
<dbReference type="InterPro" id="IPR009525">
    <property type="entry name" value="DUF1145"/>
</dbReference>
<keyword evidence="1" id="KW-0812">Transmembrane</keyword>
<feature type="transmembrane region" description="Helical" evidence="1">
    <location>
        <begin position="24"/>
        <end position="45"/>
    </location>
</feature>
<dbReference type="Pfam" id="PF06611">
    <property type="entry name" value="DUF1145"/>
    <property type="match status" value="1"/>
</dbReference>
<gene>
    <name evidence="2" type="ORF">FIV46_10345</name>
</gene>
<sequence>MSRKPGSPPTSSIPGNSRNSPMTFFYKVGQILCIAIWATAIYNLLLPFPGIWYTIALYFLIIMVVIHLAEWLVLRRRLDQLGCQGGGTFLKVFIFGFFWWLPILLEGRKNADGLNPAEAAND</sequence>
<organism evidence="2 3">
    <name type="scientific">Emcibacter nanhaiensis</name>
    <dbReference type="NCBI Taxonomy" id="1505037"/>
    <lineage>
        <taxon>Bacteria</taxon>
        <taxon>Pseudomonadati</taxon>
        <taxon>Pseudomonadota</taxon>
        <taxon>Alphaproteobacteria</taxon>
        <taxon>Emcibacterales</taxon>
        <taxon>Emcibacteraceae</taxon>
        <taxon>Emcibacter</taxon>
    </lineage>
</organism>
<keyword evidence="3" id="KW-1185">Reference proteome</keyword>
<reference evidence="3" key="1">
    <citation type="submission" date="2019-06" db="EMBL/GenBank/DDBJ databases">
        <title>The complete genome of Emcibacter congregatus ZYLT.</title>
        <authorList>
            <person name="Zhao Z."/>
        </authorList>
    </citation>
    <scope>NUCLEOTIDE SEQUENCE [LARGE SCALE GENOMIC DNA]</scope>
    <source>
        <strain evidence="3">MCCC 1A06723</strain>
    </source>
</reference>
<keyword evidence="1" id="KW-1133">Transmembrane helix</keyword>
<feature type="transmembrane region" description="Helical" evidence="1">
    <location>
        <begin position="86"/>
        <end position="105"/>
    </location>
</feature>
<dbReference type="EMBL" id="VFIY01000010">
    <property type="protein sequence ID" value="TPD59871.1"/>
    <property type="molecule type" value="Genomic_DNA"/>
</dbReference>
<evidence type="ECO:0000313" key="3">
    <source>
        <dbReference type="Proteomes" id="UP000319148"/>
    </source>
</evidence>
<protein>
    <submittedName>
        <fullName evidence="2">DUF1145 domain-containing protein</fullName>
    </submittedName>
</protein>
<name>A0A501PIP1_9PROT</name>
<proteinExistence type="predicted"/>
<comment type="caution">
    <text evidence="2">The sequence shown here is derived from an EMBL/GenBank/DDBJ whole genome shotgun (WGS) entry which is preliminary data.</text>
</comment>
<feature type="transmembrane region" description="Helical" evidence="1">
    <location>
        <begin position="51"/>
        <end position="74"/>
    </location>
</feature>
<keyword evidence="1" id="KW-0472">Membrane</keyword>
<evidence type="ECO:0000256" key="1">
    <source>
        <dbReference type="SAM" id="Phobius"/>
    </source>
</evidence>